<keyword evidence="2" id="KW-0732">Signal</keyword>
<dbReference type="AlphaFoldDB" id="A0A8C0H3A8"/>
<evidence type="ECO:0000313" key="4">
    <source>
        <dbReference type="Proteomes" id="UP000694404"/>
    </source>
</evidence>
<keyword evidence="1" id="KW-0472">Membrane</keyword>
<feature type="signal peptide" evidence="2">
    <location>
        <begin position="1"/>
        <end position="32"/>
    </location>
</feature>
<reference evidence="3" key="2">
    <citation type="submission" date="2025-09" db="UniProtKB">
        <authorList>
            <consortium name="Ensembl"/>
        </authorList>
    </citation>
    <scope>IDENTIFICATION</scope>
</reference>
<evidence type="ECO:0000313" key="3">
    <source>
        <dbReference type="Ensembl" id="ENSCABP00000017192.1"/>
    </source>
</evidence>
<dbReference type="Ensembl" id="ENSCABT00000018838.1">
    <property type="protein sequence ID" value="ENSCABP00000017192.1"/>
    <property type="gene ID" value="ENSCABG00000012759.1"/>
</dbReference>
<keyword evidence="1" id="KW-0812">Transmembrane</keyword>
<reference evidence="3" key="1">
    <citation type="submission" date="2025-08" db="UniProtKB">
        <authorList>
            <consortium name="Ensembl"/>
        </authorList>
    </citation>
    <scope>IDENTIFICATION</scope>
</reference>
<keyword evidence="1" id="KW-1133">Transmembrane helix</keyword>
<protein>
    <submittedName>
        <fullName evidence="3">Uncharacterized protein</fullName>
    </submittedName>
</protein>
<dbReference type="Proteomes" id="UP000694404">
    <property type="component" value="Unplaced"/>
</dbReference>
<accession>A0A8C0H3A8</accession>
<proteinExistence type="predicted"/>
<sequence>MVSSLHSARADQACLLLPLLGTWELLCPSCQAGYHFGNPLKYVSSFLRFWGFCKSSKPRSFLKLSLLRILIGIYFVFFSISDIGENNYLVKTCLIWYVFHFQSTSRFDFIVSAADGSSLLIKQNPTGYALV</sequence>
<evidence type="ECO:0000256" key="2">
    <source>
        <dbReference type="SAM" id="SignalP"/>
    </source>
</evidence>
<feature type="chain" id="PRO_5034319809" evidence="2">
    <location>
        <begin position="33"/>
        <end position="131"/>
    </location>
</feature>
<keyword evidence="4" id="KW-1185">Reference proteome</keyword>
<feature type="transmembrane region" description="Helical" evidence="1">
    <location>
        <begin position="61"/>
        <end position="80"/>
    </location>
</feature>
<organism evidence="3 4">
    <name type="scientific">Chelonoidis abingdonii</name>
    <name type="common">Abingdon island giant tortoise</name>
    <name type="synonym">Testudo abingdonii</name>
    <dbReference type="NCBI Taxonomy" id="106734"/>
    <lineage>
        <taxon>Eukaryota</taxon>
        <taxon>Metazoa</taxon>
        <taxon>Chordata</taxon>
        <taxon>Craniata</taxon>
        <taxon>Vertebrata</taxon>
        <taxon>Euteleostomi</taxon>
        <taxon>Archelosauria</taxon>
        <taxon>Testudinata</taxon>
        <taxon>Testudines</taxon>
        <taxon>Cryptodira</taxon>
        <taxon>Durocryptodira</taxon>
        <taxon>Testudinoidea</taxon>
        <taxon>Testudinidae</taxon>
        <taxon>Chelonoidis</taxon>
    </lineage>
</organism>
<evidence type="ECO:0000256" key="1">
    <source>
        <dbReference type="SAM" id="Phobius"/>
    </source>
</evidence>
<name>A0A8C0H3A8_CHEAB</name>